<evidence type="ECO:0000256" key="2">
    <source>
        <dbReference type="ARBA" id="ARBA00023125"/>
    </source>
</evidence>
<keyword evidence="1" id="KW-0805">Transcription regulation</keyword>
<name>A0ABP6RR53_9PSEU</name>
<dbReference type="Proteomes" id="UP001500483">
    <property type="component" value="Unassembled WGS sequence"/>
</dbReference>
<evidence type="ECO:0000259" key="4">
    <source>
        <dbReference type="PROSITE" id="PS50949"/>
    </source>
</evidence>
<dbReference type="InterPro" id="IPR036390">
    <property type="entry name" value="WH_DNA-bd_sf"/>
</dbReference>
<proteinExistence type="predicted"/>
<dbReference type="SMART" id="SM00895">
    <property type="entry name" value="FCD"/>
    <property type="match status" value="1"/>
</dbReference>
<evidence type="ECO:0000313" key="6">
    <source>
        <dbReference type="Proteomes" id="UP001500483"/>
    </source>
</evidence>
<dbReference type="Pfam" id="PF00392">
    <property type="entry name" value="GntR"/>
    <property type="match status" value="1"/>
</dbReference>
<dbReference type="SMART" id="SM00345">
    <property type="entry name" value="HTH_GNTR"/>
    <property type="match status" value="1"/>
</dbReference>
<dbReference type="EMBL" id="BAAAYK010000038">
    <property type="protein sequence ID" value="GAA3359749.1"/>
    <property type="molecule type" value="Genomic_DNA"/>
</dbReference>
<dbReference type="RefSeq" id="WP_224957758.1">
    <property type="nucleotide sequence ID" value="NZ_BAAAYK010000038.1"/>
</dbReference>
<dbReference type="PROSITE" id="PS50949">
    <property type="entry name" value="HTH_GNTR"/>
    <property type="match status" value="1"/>
</dbReference>
<dbReference type="CDD" id="cd07377">
    <property type="entry name" value="WHTH_GntR"/>
    <property type="match status" value="1"/>
</dbReference>
<keyword evidence="3" id="KW-0804">Transcription</keyword>
<dbReference type="Gene3D" id="1.10.10.10">
    <property type="entry name" value="Winged helix-like DNA-binding domain superfamily/Winged helix DNA-binding domain"/>
    <property type="match status" value="1"/>
</dbReference>
<sequence length="223" mass="24905">MAASANRKKPDGTEEGFDQAARQYWRLRQDVLDGAFPAGAVLMETALSAEYGASRTPIREALALLEHDGLLERAVRGYRVRAGRPEDVVEIYEARLALESEAAATAALRHTDLDIARLEHHHRQCCGSAADDEVRAGNFRFHEALWEAGHNATITGLLVKLTAQLRIYDSGPPRAYGDFDTLNTEHERILRALRDRSPDDARAAMRAHLQRSLEQRIRLTLEG</sequence>
<keyword evidence="6" id="KW-1185">Reference proteome</keyword>
<dbReference type="InterPro" id="IPR008920">
    <property type="entry name" value="TF_FadR/GntR_C"/>
</dbReference>
<keyword evidence="2" id="KW-0238">DNA-binding</keyword>
<comment type="caution">
    <text evidence="5">The sequence shown here is derived from an EMBL/GenBank/DDBJ whole genome shotgun (WGS) entry which is preliminary data.</text>
</comment>
<dbReference type="Pfam" id="PF07729">
    <property type="entry name" value="FCD"/>
    <property type="match status" value="1"/>
</dbReference>
<dbReference type="SUPFAM" id="SSF48008">
    <property type="entry name" value="GntR ligand-binding domain-like"/>
    <property type="match status" value="1"/>
</dbReference>
<dbReference type="PRINTS" id="PR00035">
    <property type="entry name" value="HTHGNTR"/>
</dbReference>
<accession>A0ABP6RR53</accession>
<dbReference type="PANTHER" id="PTHR43537">
    <property type="entry name" value="TRANSCRIPTIONAL REGULATOR, GNTR FAMILY"/>
    <property type="match status" value="1"/>
</dbReference>
<evidence type="ECO:0000256" key="1">
    <source>
        <dbReference type="ARBA" id="ARBA00023015"/>
    </source>
</evidence>
<evidence type="ECO:0000313" key="5">
    <source>
        <dbReference type="EMBL" id="GAA3359749.1"/>
    </source>
</evidence>
<feature type="domain" description="HTH gntR-type" evidence="4">
    <location>
        <begin position="17"/>
        <end position="83"/>
    </location>
</feature>
<dbReference type="Gene3D" id="1.20.120.530">
    <property type="entry name" value="GntR ligand-binding domain-like"/>
    <property type="match status" value="1"/>
</dbReference>
<evidence type="ECO:0000256" key="3">
    <source>
        <dbReference type="ARBA" id="ARBA00023163"/>
    </source>
</evidence>
<gene>
    <name evidence="5" type="ORF">GCM10020366_37000</name>
</gene>
<reference evidence="6" key="1">
    <citation type="journal article" date="2019" name="Int. J. Syst. Evol. Microbiol.">
        <title>The Global Catalogue of Microorganisms (GCM) 10K type strain sequencing project: providing services to taxonomists for standard genome sequencing and annotation.</title>
        <authorList>
            <consortium name="The Broad Institute Genomics Platform"/>
            <consortium name="The Broad Institute Genome Sequencing Center for Infectious Disease"/>
            <person name="Wu L."/>
            <person name="Ma J."/>
        </authorList>
    </citation>
    <scope>NUCLEOTIDE SEQUENCE [LARGE SCALE GENOMIC DNA]</scope>
    <source>
        <strain evidence="6">JCM 9687</strain>
    </source>
</reference>
<organism evidence="5 6">
    <name type="scientific">Saccharopolyspora gregorii</name>
    <dbReference type="NCBI Taxonomy" id="33914"/>
    <lineage>
        <taxon>Bacteria</taxon>
        <taxon>Bacillati</taxon>
        <taxon>Actinomycetota</taxon>
        <taxon>Actinomycetes</taxon>
        <taxon>Pseudonocardiales</taxon>
        <taxon>Pseudonocardiaceae</taxon>
        <taxon>Saccharopolyspora</taxon>
    </lineage>
</organism>
<dbReference type="SUPFAM" id="SSF46785">
    <property type="entry name" value="Winged helix' DNA-binding domain"/>
    <property type="match status" value="1"/>
</dbReference>
<dbReference type="PANTHER" id="PTHR43537:SF5">
    <property type="entry name" value="UXU OPERON TRANSCRIPTIONAL REGULATOR"/>
    <property type="match status" value="1"/>
</dbReference>
<dbReference type="InterPro" id="IPR011711">
    <property type="entry name" value="GntR_C"/>
</dbReference>
<dbReference type="InterPro" id="IPR000524">
    <property type="entry name" value="Tscrpt_reg_HTH_GntR"/>
</dbReference>
<protein>
    <submittedName>
        <fullName evidence="5">GntR family transcriptional regulator</fullName>
    </submittedName>
</protein>
<dbReference type="InterPro" id="IPR036388">
    <property type="entry name" value="WH-like_DNA-bd_sf"/>
</dbReference>